<dbReference type="AlphaFoldDB" id="V4HA56"/>
<dbReference type="Pfam" id="PF11697">
    <property type="entry name" value="DUF3293"/>
    <property type="match status" value="1"/>
</dbReference>
<dbReference type="PATRIC" id="fig|1353533.3.peg.1313"/>
<evidence type="ECO:0000313" key="2">
    <source>
        <dbReference type="Proteomes" id="UP000017820"/>
    </source>
</evidence>
<dbReference type="InterPro" id="IPR021710">
    <property type="entry name" value="DUF3293"/>
</dbReference>
<dbReference type="EMBL" id="AUSV01000015">
    <property type="protein sequence ID" value="ESP94331.1"/>
    <property type="molecule type" value="Genomic_DNA"/>
</dbReference>
<proteinExistence type="predicted"/>
<organism evidence="1 2">
    <name type="scientific">Pseudoalteromonas luteoviolacea (strain 2ta16)</name>
    <dbReference type="NCBI Taxonomy" id="1353533"/>
    <lineage>
        <taxon>Bacteria</taxon>
        <taxon>Pseudomonadati</taxon>
        <taxon>Pseudomonadota</taxon>
        <taxon>Gammaproteobacteria</taxon>
        <taxon>Alteromonadales</taxon>
        <taxon>Pseudoalteromonadaceae</taxon>
        <taxon>Pseudoalteromonas</taxon>
    </lineage>
</organism>
<name>V4HA56_PSEL2</name>
<dbReference type="RefSeq" id="WP_023398252.1">
    <property type="nucleotide sequence ID" value="NZ_AUSV01000015.1"/>
</dbReference>
<accession>V4HA56</accession>
<evidence type="ECO:0000313" key="1">
    <source>
        <dbReference type="EMBL" id="ESP94331.1"/>
    </source>
</evidence>
<protein>
    <submittedName>
        <fullName evidence="1">Uncharacterized protein</fullName>
    </submittedName>
</protein>
<sequence length="155" mass="18200">MINITADAKNQHISENIWQLYKEVYFYPLMPVHHYKNGAIISVWNTHGHRLSRKKNTSLQQKYIALLSRLPSSVKYLYGGNHDMSYRELSICLDLPLTLAQSISKRYNQRAFYYLVDGKITLYNSHNLTQFYTFNDLITSRLRRVTLPSKNIALL</sequence>
<gene>
    <name evidence="1" type="ORF">PL2TA16_01031</name>
</gene>
<comment type="caution">
    <text evidence="1">The sequence shown here is derived from an EMBL/GenBank/DDBJ whole genome shotgun (WGS) entry which is preliminary data.</text>
</comment>
<dbReference type="Proteomes" id="UP000017820">
    <property type="component" value="Unassembled WGS sequence"/>
</dbReference>
<reference evidence="1 2" key="1">
    <citation type="submission" date="2013-07" db="EMBL/GenBank/DDBJ databases">
        <title>Draft genome sequence of Pseudoalteromonas luteoviolacea 2ta16.</title>
        <authorList>
            <person name="Allen E.E."/>
            <person name="Azam F."/>
            <person name="Podell S."/>
        </authorList>
    </citation>
    <scope>NUCLEOTIDE SEQUENCE [LARGE SCALE GENOMIC DNA]</scope>
    <source>
        <strain evidence="1 2">2ta16</strain>
    </source>
</reference>